<evidence type="ECO:0000256" key="12">
    <source>
        <dbReference type="ARBA" id="ARBA00023180"/>
    </source>
</evidence>
<reference evidence="17" key="1">
    <citation type="journal article" date="2014" name="Proc. Natl. Acad. Sci. U.S.A.">
        <title>Extensive sampling of basidiomycete genomes demonstrates inadequacy of the white-rot/brown-rot paradigm for wood decay fungi.</title>
        <authorList>
            <person name="Riley R."/>
            <person name="Salamov A.A."/>
            <person name="Brown D.W."/>
            <person name="Nagy L.G."/>
            <person name="Floudas D."/>
            <person name="Held B.W."/>
            <person name="Levasseur A."/>
            <person name="Lombard V."/>
            <person name="Morin E."/>
            <person name="Otillar R."/>
            <person name="Lindquist E.A."/>
            <person name="Sun H."/>
            <person name="LaButti K.M."/>
            <person name="Schmutz J."/>
            <person name="Jabbour D."/>
            <person name="Luo H."/>
            <person name="Baker S.E."/>
            <person name="Pisabarro A.G."/>
            <person name="Walton J.D."/>
            <person name="Blanchette R.A."/>
            <person name="Henrissat B."/>
            <person name="Martin F."/>
            <person name="Cullen D."/>
            <person name="Hibbett D.S."/>
            <person name="Grigoriev I.V."/>
        </authorList>
    </citation>
    <scope>NUCLEOTIDE SEQUENCE [LARGE SCALE GENOMIC DNA]</scope>
    <source>
        <strain evidence="17">MUCL 33604</strain>
    </source>
</reference>
<evidence type="ECO:0000256" key="5">
    <source>
        <dbReference type="ARBA" id="ARBA00022475"/>
    </source>
</evidence>
<keyword evidence="11 14" id="KW-0472">Membrane</keyword>
<dbReference type="Pfam" id="PF01794">
    <property type="entry name" value="Ferric_reduct"/>
    <property type="match status" value="1"/>
</dbReference>
<dbReference type="SUPFAM" id="SSF63380">
    <property type="entry name" value="Riboflavin synthase domain-like"/>
    <property type="match status" value="1"/>
</dbReference>
<protein>
    <recommendedName>
        <fullName evidence="3">ferric-chelate reductase (NADPH)</fullName>
        <ecNumber evidence="3">1.16.1.9</ecNumber>
    </recommendedName>
</protein>
<evidence type="ECO:0000256" key="3">
    <source>
        <dbReference type="ARBA" id="ARBA00012668"/>
    </source>
</evidence>
<dbReference type="InterPro" id="IPR017938">
    <property type="entry name" value="Riboflavin_synthase-like_b-brl"/>
</dbReference>
<evidence type="ECO:0000256" key="2">
    <source>
        <dbReference type="ARBA" id="ARBA00006278"/>
    </source>
</evidence>
<evidence type="ECO:0000256" key="13">
    <source>
        <dbReference type="ARBA" id="ARBA00048483"/>
    </source>
</evidence>
<dbReference type="EC" id="1.16.1.9" evidence="3"/>
<dbReference type="SUPFAM" id="SSF52343">
    <property type="entry name" value="Ferredoxin reductase-like, C-terminal NADP-linked domain"/>
    <property type="match status" value="1"/>
</dbReference>
<keyword evidence="12" id="KW-0325">Glycoprotein</keyword>
<dbReference type="PROSITE" id="PS51384">
    <property type="entry name" value="FAD_FR"/>
    <property type="match status" value="1"/>
</dbReference>
<evidence type="ECO:0000256" key="9">
    <source>
        <dbReference type="ARBA" id="ARBA00023002"/>
    </source>
</evidence>
<dbReference type="PRINTS" id="PR00406">
    <property type="entry name" value="CYTB5RDTASE"/>
</dbReference>
<evidence type="ECO:0000256" key="7">
    <source>
        <dbReference type="ARBA" id="ARBA00022982"/>
    </source>
</evidence>
<dbReference type="GO" id="GO:0006826">
    <property type="term" value="P:iron ion transport"/>
    <property type="evidence" value="ECO:0007669"/>
    <property type="project" value="TreeGrafter"/>
</dbReference>
<dbReference type="Pfam" id="PF08030">
    <property type="entry name" value="NAD_binding_6"/>
    <property type="match status" value="1"/>
</dbReference>
<feature type="transmembrane region" description="Helical" evidence="14">
    <location>
        <begin position="291"/>
        <end position="311"/>
    </location>
</feature>
<keyword evidence="6 14" id="KW-0812">Transmembrane</keyword>
<dbReference type="Pfam" id="PF08022">
    <property type="entry name" value="FAD_binding_8"/>
    <property type="match status" value="1"/>
</dbReference>
<dbReference type="PANTHER" id="PTHR32361:SF9">
    <property type="entry name" value="FERRIC REDUCTASE TRANSMEMBRANE COMPONENT 3-RELATED"/>
    <property type="match status" value="1"/>
</dbReference>
<dbReference type="InterPro" id="IPR013130">
    <property type="entry name" value="Fe3_Rdtase_TM_dom"/>
</dbReference>
<dbReference type="GO" id="GO:0052851">
    <property type="term" value="F:ferric-chelate reductase (NADPH) activity"/>
    <property type="evidence" value="ECO:0007669"/>
    <property type="project" value="UniProtKB-EC"/>
</dbReference>
<comment type="similarity">
    <text evidence="2">Belongs to the ferric reductase (FRE) family.</text>
</comment>
<feature type="transmembrane region" description="Helical" evidence="14">
    <location>
        <begin position="262"/>
        <end position="284"/>
    </location>
</feature>
<evidence type="ECO:0000313" key="17">
    <source>
        <dbReference type="Proteomes" id="UP000027265"/>
    </source>
</evidence>
<dbReference type="CDD" id="cd06186">
    <property type="entry name" value="NOX_Duox_like_FAD_NADP"/>
    <property type="match status" value="1"/>
</dbReference>
<dbReference type="InterPro" id="IPR013121">
    <property type="entry name" value="Fe_red_NAD-bd_6"/>
</dbReference>
<keyword evidence="8 14" id="KW-1133">Transmembrane helix</keyword>
<dbReference type="SFLD" id="SFLDS00052">
    <property type="entry name" value="Ferric_Reductase_Domain"/>
    <property type="match status" value="1"/>
</dbReference>
<evidence type="ECO:0000256" key="6">
    <source>
        <dbReference type="ARBA" id="ARBA00022692"/>
    </source>
</evidence>
<evidence type="ECO:0000256" key="10">
    <source>
        <dbReference type="ARBA" id="ARBA00023065"/>
    </source>
</evidence>
<dbReference type="InterPro" id="IPR017927">
    <property type="entry name" value="FAD-bd_FR_type"/>
</dbReference>
<dbReference type="FunCoup" id="A0A067PAF4">
    <property type="interactions" value="197"/>
</dbReference>
<evidence type="ECO:0000256" key="11">
    <source>
        <dbReference type="ARBA" id="ARBA00023136"/>
    </source>
</evidence>
<keyword evidence="7" id="KW-0249">Electron transport</keyword>
<evidence type="ECO:0000256" key="4">
    <source>
        <dbReference type="ARBA" id="ARBA00022448"/>
    </source>
</evidence>
<keyword evidence="4" id="KW-0813">Transport</keyword>
<dbReference type="InterPro" id="IPR039261">
    <property type="entry name" value="FNR_nucleotide-bd"/>
</dbReference>
<dbReference type="AlphaFoldDB" id="A0A067PAF4"/>
<dbReference type="InParanoid" id="A0A067PAF4"/>
<proteinExistence type="inferred from homology"/>
<name>A0A067PAF4_9AGAM</name>
<dbReference type="InterPro" id="IPR051410">
    <property type="entry name" value="Ferric/Cupric_Reductase"/>
</dbReference>
<evidence type="ECO:0000256" key="8">
    <source>
        <dbReference type="ARBA" id="ARBA00022989"/>
    </source>
</evidence>
<accession>A0A067PAF4</accession>
<organism evidence="16 17">
    <name type="scientific">Jaapia argillacea MUCL 33604</name>
    <dbReference type="NCBI Taxonomy" id="933084"/>
    <lineage>
        <taxon>Eukaryota</taxon>
        <taxon>Fungi</taxon>
        <taxon>Dikarya</taxon>
        <taxon>Basidiomycota</taxon>
        <taxon>Agaricomycotina</taxon>
        <taxon>Agaricomycetes</taxon>
        <taxon>Agaricomycetidae</taxon>
        <taxon>Jaapiales</taxon>
        <taxon>Jaapiaceae</taxon>
        <taxon>Jaapia</taxon>
    </lineage>
</organism>
<dbReference type="SFLD" id="SFLDG01168">
    <property type="entry name" value="Ferric_reductase_subgroup_(FRE"/>
    <property type="match status" value="1"/>
</dbReference>
<feature type="transmembrane region" description="Helical" evidence="14">
    <location>
        <begin position="30"/>
        <end position="50"/>
    </location>
</feature>
<dbReference type="Proteomes" id="UP000027265">
    <property type="component" value="Unassembled WGS sequence"/>
</dbReference>
<feature type="transmembrane region" description="Helical" evidence="14">
    <location>
        <begin position="198"/>
        <end position="219"/>
    </location>
</feature>
<comment type="subcellular location">
    <subcellularLocation>
        <location evidence="1">Cell membrane</location>
        <topology evidence="1">Multi-pass membrane protein</topology>
    </subcellularLocation>
</comment>
<gene>
    <name evidence="16" type="ORF">JAAARDRAFT_40722</name>
</gene>
<sequence length="623" mass="68531">MSHLHEKDEVFAAAPVLPGVHRSTVDQDQLVFHLDIFLLAVLAFFTVITLPRVFTRFSRASEWTQGLFLYYAKLEAPPRPRRRPTQIRNAATVAARFGSDDAPMPDAHAHIPRRQIEGKRRSIAASLRTSFFFPPHMPALSTTAPTFARILRYPITDLTLGQIVLLTIYFSLLVYASLYKSSLFTDPLRAGFVAMSQIPVVVVLATKVNVIGILTEYGYHKLNYLHRYAGAFLAIAANIHTLGYVYQWTLEGVFYEKLQTNHVVWGFTATACCDVLAILSTAFWREKAYNLFLTSHLIAFPIFLVACCLHQPGMTPYVLAAVGFYGFDILMRLVRTRIVTATIHPVPELGLTRVEVPSLNAGWRTGQHIRLRILSIYGMGWWGSTEIHPFTIANVEKTPEGMVLMCKKVGDWTEKLFEMAKVAEYGEGGAGAGREVTVMLEGPYGGPGHSVFASYSGAMFVAGGSGITAAVSAVQELIRKDIDGLSRVKVIELVWVVQTHASLTPLLPVFTSLLEQSTMTTLRIDVYYTRAAPSEVGKMELPAGLSLSAGRPKIAKLLEAVLDCTLSITFGSKTSRGCLAGIAVAVCGPPGLGEDVRQVVGSVDPRRRNAVRGVELHEEAFGW</sequence>
<keyword evidence="5" id="KW-1003">Cell membrane</keyword>
<feature type="transmembrane region" description="Helical" evidence="14">
    <location>
        <begin position="231"/>
        <end position="250"/>
    </location>
</feature>
<dbReference type="GO" id="GO:0015677">
    <property type="term" value="P:copper ion import"/>
    <property type="evidence" value="ECO:0007669"/>
    <property type="project" value="TreeGrafter"/>
</dbReference>
<evidence type="ECO:0000256" key="14">
    <source>
        <dbReference type="SAM" id="Phobius"/>
    </source>
</evidence>
<feature type="transmembrane region" description="Helical" evidence="14">
    <location>
        <begin position="317"/>
        <end position="334"/>
    </location>
</feature>
<keyword evidence="10" id="KW-0406">Ion transport</keyword>
<dbReference type="Gene3D" id="3.40.50.80">
    <property type="entry name" value="Nucleotide-binding domain of ferredoxin-NADP reductase (FNR) module"/>
    <property type="match status" value="1"/>
</dbReference>
<dbReference type="PANTHER" id="PTHR32361">
    <property type="entry name" value="FERRIC/CUPRIC REDUCTASE TRANSMEMBRANE COMPONENT"/>
    <property type="match status" value="1"/>
</dbReference>
<feature type="domain" description="FAD-binding FR-type" evidence="15">
    <location>
        <begin position="326"/>
        <end position="450"/>
    </location>
</feature>
<keyword evidence="17" id="KW-1185">Reference proteome</keyword>
<evidence type="ECO:0000256" key="1">
    <source>
        <dbReference type="ARBA" id="ARBA00004651"/>
    </source>
</evidence>
<evidence type="ECO:0000259" key="15">
    <source>
        <dbReference type="PROSITE" id="PS51384"/>
    </source>
</evidence>
<dbReference type="GO" id="GO:0005886">
    <property type="term" value="C:plasma membrane"/>
    <property type="evidence" value="ECO:0007669"/>
    <property type="project" value="UniProtKB-SubCell"/>
</dbReference>
<dbReference type="STRING" id="933084.A0A067PAF4"/>
<dbReference type="InterPro" id="IPR013112">
    <property type="entry name" value="FAD-bd_8"/>
</dbReference>
<dbReference type="GO" id="GO:0006879">
    <property type="term" value="P:intracellular iron ion homeostasis"/>
    <property type="evidence" value="ECO:0007669"/>
    <property type="project" value="TreeGrafter"/>
</dbReference>
<keyword evidence="9" id="KW-0560">Oxidoreductase</keyword>
<evidence type="ECO:0000313" key="16">
    <source>
        <dbReference type="EMBL" id="KDQ51898.1"/>
    </source>
</evidence>
<feature type="transmembrane region" description="Helical" evidence="14">
    <location>
        <begin position="158"/>
        <end position="178"/>
    </location>
</feature>
<dbReference type="HOGENOM" id="CLU_017408_1_0_1"/>
<dbReference type="EMBL" id="KL197744">
    <property type="protein sequence ID" value="KDQ51898.1"/>
    <property type="molecule type" value="Genomic_DNA"/>
</dbReference>
<dbReference type="OrthoDB" id="17725at2759"/>
<comment type="catalytic activity">
    <reaction evidence="13">
        <text>2 a Fe(II)-siderophore + NADP(+) + H(+) = 2 a Fe(III)-siderophore + NADPH</text>
        <dbReference type="Rhea" id="RHEA:28795"/>
        <dbReference type="Rhea" id="RHEA-COMP:11342"/>
        <dbReference type="Rhea" id="RHEA-COMP:11344"/>
        <dbReference type="ChEBI" id="CHEBI:15378"/>
        <dbReference type="ChEBI" id="CHEBI:29033"/>
        <dbReference type="ChEBI" id="CHEBI:29034"/>
        <dbReference type="ChEBI" id="CHEBI:57783"/>
        <dbReference type="ChEBI" id="CHEBI:58349"/>
        <dbReference type="EC" id="1.16.1.9"/>
    </reaction>
</comment>